<dbReference type="RefSeq" id="WP_324725980.1">
    <property type="nucleotide sequence ID" value="NZ_CP139781.1"/>
</dbReference>
<feature type="transmembrane region" description="Helical" evidence="8">
    <location>
        <begin position="80"/>
        <end position="99"/>
    </location>
</feature>
<evidence type="ECO:0000256" key="5">
    <source>
        <dbReference type="ARBA" id="ARBA00022692"/>
    </source>
</evidence>
<comment type="subcellular location">
    <subcellularLocation>
        <location evidence="1">Cell membrane</location>
        <topology evidence="1">Multi-pass membrane protein</topology>
    </subcellularLocation>
</comment>
<keyword evidence="7 8" id="KW-0472">Membrane</keyword>
<dbReference type="InterPro" id="IPR036259">
    <property type="entry name" value="MFS_trans_sf"/>
</dbReference>
<feature type="transmembrane region" description="Helical" evidence="8">
    <location>
        <begin position="269"/>
        <end position="289"/>
    </location>
</feature>
<sequence>MSAHPPLRLREKLAYGLGDTASNFYFQAFNLFLLYYYTDVFGLSATAVGTMFLVTRIFDAVNDPLMGLLADRTRSRWGRFRPYLLWVALPYGLLGYLMFLGPQASDTGKLVYAYITYSLTMLAYTAINIPYSALMGVMSPSTKVRTALSSVRFVCAFGGGFLIASLTLPLKDWLGAGDEAAGFRATMALFAVASVALFWWTFAGTRERVAPAAAEEVSWRRDLGLLWRNRPWLVLFLVALFTLTNVAMRNGAVVYYFKYCLGAESAATLFLSLGSVGMILGAASCHGLARRFDRRRLMIGLTVGNALALAAMYLDWSDARLMLHGLNLMAAFLGGATPVLLFSFYADTADYGEWKFGRRTTGLIFAASLFATKMGIAVGGGLAGWFLDACGFVANVEQTASARHGITLLFSLLPAAFALLTAVALLFYPLTEDRMREIESDLAARRTA</sequence>
<dbReference type="InterPro" id="IPR018043">
    <property type="entry name" value="Na/Gal_symport_CS"/>
</dbReference>
<dbReference type="PROSITE" id="PS00872">
    <property type="entry name" value="NA_GALACTOSIDE_SYMP"/>
    <property type="match status" value="1"/>
</dbReference>
<protein>
    <submittedName>
        <fullName evidence="9">MFS transporter</fullName>
    </submittedName>
</protein>
<feature type="transmembrane region" description="Helical" evidence="8">
    <location>
        <begin position="151"/>
        <end position="170"/>
    </location>
</feature>
<evidence type="ECO:0000256" key="1">
    <source>
        <dbReference type="ARBA" id="ARBA00004651"/>
    </source>
</evidence>
<dbReference type="Pfam" id="PF13347">
    <property type="entry name" value="MFS_2"/>
    <property type="match status" value="1"/>
</dbReference>
<organism evidence="9 10">
    <name type="scientific">Actomonas aquatica</name>
    <dbReference type="NCBI Taxonomy" id="2866162"/>
    <lineage>
        <taxon>Bacteria</taxon>
        <taxon>Pseudomonadati</taxon>
        <taxon>Verrucomicrobiota</taxon>
        <taxon>Opitutia</taxon>
        <taxon>Opitutales</taxon>
        <taxon>Opitutaceae</taxon>
        <taxon>Actomonas</taxon>
    </lineage>
</organism>
<feature type="transmembrane region" description="Helical" evidence="8">
    <location>
        <begin position="322"/>
        <end position="342"/>
    </location>
</feature>
<dbReference type="Gene3D" id="1.20.1250.20">
    <property type="entry name" value="MFS general substrate transporter like domains"/>
    <property type="match status" value="2"/>
</dbReference>
<dbReference type="InterPro" id="IPR039672">
    <property type="entry name" value="MFS_2"/>
</dbReference>
<evidence type="ECO:0000256" key="4">
    <source>
        <dbReference type="ARBA" id="ARBA00022475"/>
    </source>
</evidence>
<feature type="transmembrane region" description="Helical" evidence="8">
    <location>
        <begin position="296"/>
        <end position="316"/>
    </location>
</feature>
<feature type="transmembrane region" description="Helical" evidence="8">
    <location>
        <begin position="232"/>
        <end position="257"/>
    </location>
</feature>
<feature type="transmembrane region" description="Helical" evidence="8">
    <location>
        <begin position="406"/>
        <end position="428"/>
    </location>
</feature>
<evidence type="ECO:0000256" key="3">
    <source>
        <dbReference type="ARBA" id="ARBA00022448"/>
    </source>
</evidence>
<evidence type="ECO:0000256" key="7">
    <source>
        <dbReference type="ARBA" id="ARBA00023136"/>
    </source>
</evidence>
<comment type="similarity">
    <text evidence="2">Belongs to the sodium:galactoside symporter (TC 2.A.2) family.</text>
</comment>
<dbReference type="NCBIfam" id="TIGR00792">
    <property type="entry name" value="gph"/>
    <property type="match status" value="1"/>
</dbReference>
<evidence type="ECO:0000256" key="6">
    <source>
        <dbReference type="ARBA" id="ARBA00022989"/>
    </source>
</evidence>
<keyword evidence="5 8" id="KW-0812">Transmembrane</keyword>
<keyword evidence="3" id="KW-0813">Transport</keyword>
<dbReference type="CDD" id="cd17332">
    <property type="entry name" value="MFS_MelB_like"/>
    <property type="match status" value="1"/>
</dbReference>
<feature type="transmembrane region" description="Helical" evidence="8">
    <location>
        <begin position="34"/>
        <end position="59"/>
    </location>
</feature>
<feature type="transmembrane region" description="Helical" evidence="8">
    <location>
        <begin position="363"/>
        <end position="386"/>
    </location>
</feature>
<dbReference type="Proteomes" id="UP000738431">
    <property type="component" value="Chromosome"/>
</dbReference>
<dbReference type="EMBL" id="CP139781">
    <property type="protein sequence ID" value="WRQ85825.1"/>
    <property type="molecule type" value="Genomic_DNA"/>
</dbReference>
<reference evidence="9 10" key="1">
    <citation type="submission" date="2021-08" db="EMBL/GenBank/DDBJ databases">
        <authorList>
            <person name="Zhang D."/>
            <person name="Zhang A."/>
            <person name="Wang L."/>
        </authorList>
    </citation>
    <scope>NUCLEOTIDE SEQUENCE [LARGE SCALE GENOMIC DNA]</scope>
    <source>
        <strain evidence="9 10">WL0086</strain>
    </source>
</reference>
<dbReference type="PANTHER" id="PTHR11328">
    <property type="entry name" value="MAJOR FACILITATOR SUPERFAMILY DOMAIN-CONTAINING PROTEIN"/>
    <property type="match status" value="1"/>
</dbReference>
<dbReference type="SUPFAM" id="SSF103473">
    <property type="entry name" value="MFS general substrate transporter"/>
    <property type="match status" value="1"/>
</dbReference>
<keyword evidence="6 8" id="KW-1133">Transmembrane helix</keyword>
<evidence type="ECO:0000256" key="2">
    <source>
        <dbReference type="ARBA" id="ARBA00009617"/>
    </source>
</evidence>
<reference evidence="9 10" key="2">
    <citation type="submission" date="2023-12" db="EMBL/GenBank/DDBJ databases">
        <title>Description of an unclassified Opitutus bacterium of Verrucomicrobiota.</title>
        <authorList>
            <person name="Zhang D.-F."/>
        </authorList>
    </citation>
    <scope>NUCLEOTIDE SEQUENCE [LARGE SCALE GENOMIC DNA]</scope>
    <source>
        <strain evidence="9 10">WL0086</strain>
    </source>
</reference>
<dbReference type="InterPro" id="IPR001927">
    <property type="entry name" value="Na/Gal_symport"/>
</dbReference>
<evidence type="ECO:0000313" key="9">
    <source>
        <dbReference type="EMBL" id="WRQ85825.1"/>
    </source>
</evidence>
<feature type="transmembrane region" description="Helical" evidence="8">
    <location>
        <begin position="182"/>
        <end position="202"/>
    </location>
</feature>
<name>A0ABZ1C2L7_9BACT</name>
<feature type="transmembrane region" description="Helical" evidence="8">
    <location>
        <begin position="111"/>
        <end position="131"/>
    </location>
</feature>
<dbReference type="PANTHER" id="PTHR11328:SF24">
    <property type="entry name" value="MAJOR FACILITATOR SUPERFAMILY (MFS) PROFILE DOMAIN-CONTAINING PROTEIN"/>
    <property type="match status" value="1"/>
</dbReference>
<keyword evidence="10" id="KW-1185">Reference proteome</keyword>
<gene>
    <name evidence="9" type="ORF">K1X11_013515</name>
</gene>
<evidence type="ECO:0000313" key="10">
    <source>
        <dbReference type="Proteomes" id="UP000738431"/>
    </source>
</evidence>
<accession>A0ABZ1C2L7</accession>
<evidence type="ECO:0000256" key="8">
    <source>
        <dbReference type="SAM" id="Phobius"/>
    </source>
</evidence>
<keyword evidence="4" id="KW-1003">Cell membrane</keyword>
<proteinExistence type="inferred from homology"/>